<dbReference type="PANTHER" id="PTHR31733">
    <property type="entry name" value="RIBONUCLEASE KAPPA"/>
    <property type="match status" value="1"/>
</dbReference>
<accession>A0A672I3K9</accession>
<sequence length="100" mass="11050">MRGLVCGPKLAACGLVLSLWGVVMLSLLGIFFHIHSAVLIEDLPLIEDDFDPNANPPEKIYQVYNTVGTNCLIAAVVYLLCGAFSCCQIRLNRQKEYLVH</sequence>
<dbReference type="GO" id="GO:0004521">
    <property type="term" value="F:RNA endonuclease activity"/>
    <property type="evidence" value="ECO:0007669"/>
    <property type="project" value="InterPro"/>
</dbReference>
<feature type="transmembrane region" description="Helical" evidence="6">
    <location>
        <begin position="12"/>
        <end position="34"/>
    </location>
</feature>
<dbReference type="InterPro" id="IPR026770">
    <property type="entry name" value="RNase_K"/>
</dbReference>
<reference evidence="7" key="1">
    <citation type="submission" date="2019-06" db="EMBL/GenBank/DDBJ databases">
        <authorList>
            <consortium name="Wellcome Sanger Institute Data Sharing"/>
        </authorList>
    </citation>
    <scope>NUCLEOTIDE SEQUENCE [LARGE SCALE GENOMIC DNA]</scope>
</reference>
<reference evidence="7" key="2">
    <citation type="submission" date="2025-08" db="UniProtKB">
        <authorList>
            <consortium name="Ensembl"/>
        </authorList>
    </citation>
    <scope>IDENTIFICATION</scope>
</reference>
<evidence type="ECO:0000256" key="5">
    <source>
        <dbReference type="ARBA" id="ARBA00023136"/>
    </source>
</evidence>
<comment type="subcellular location">
    <subcellularLocation>
        <location evidence="1">Membrane</location>
        <topology evidence="1">Multi-pass membrane protein</topology>
    </subcellularLocation>
</comment>
<dbReference type="Proteomes" id="UP000472267">
    <property type="component" value="Chromosome 3"/>
</dbReference>
<evidence type="ECO:0000256" key="3">
    <source>
        <dbReference type="ARBA" id="ARBA00022692"/>
    </source>
</evidence>
<evidence type="ECO:0000256" key="1">
    <source>
        <dbReference type="ARBA" id="ARBA00004141"/>
    </source>
</evidence>
<organism evidence="7 8">
    <name type="scientific">Salarias fasciatus</name>
    <name type="common">Jewelled blenny</name>
    <name type="synonym">Blennius fasciatus</name>
    <dbReference type="NCBI Taxonomy" id="181472"/>
    <lineage>
        <taxon>Eukaryota</taxon>
        <taxon>Metazoa</taxon>
        <taxon>Chordata</taxon>
        <taxon>Craniata</taxon>
        <taxon>Vertebrata</taxon>
        <taxon>Euteleostomi</taxon>
        <taxon>Actinopterygii</taxon>
        <taxon>Neopterygii</taxon>
        <taxon>Teleostei</taxon>
        <taxon>Neoteleostei</taxon>
        <taxon>Acanthomorphata</taxon>
        <taxon>Ovalentaria</taxon>
        <taxon>Blenniimorphae</taxon>
        <taxon>Blenniiformes</taxon>
        <taxon>Blennioidei</taxon>
        <taxon>Blenniidae</taxon>
        <taxon>Salariinae</taxon>
        <taxon>Salarias</taxon>
    </lineage>
</organism>
<evidence type="ECO:0000256" key="6">
    <source>
        <dbReference type="SAM" id="Phobius"/>
    </source>
</evidence>
<proteinExistence type="inferred from homology"/>
<comment type="similarity">
    <text evidence="2">Belongs to the RNase K family.</text>
</comment>
<evidence type="ECO:0000313" key="7">
    <source>
        <dbReference type="Ensembl" id="ENSSFAP00005036211.1"/>
    </source>
</evidence>
<dbReference type="Pfam" id="PF23489">
    <property type="entry name" value="V-ATPase_su_f"/>
    <property type="match status" value="1"/>
</dbReference>
<dbReference type="OMA" id="AAHNCWI"/>
<keyword evidence="8" id="KW-1185">Reference proteome</keyword>
<feature type="transmembrane region" description="Helical" evidence="6">
    <location>
        <begin position="67"/>
        <end position="87"/>
    </location>
</feature>
<reference evidence="7" key="3">
    <citation type="submission" date="2025-09" db="UniProtKB">
        <authorList>
            <consortium name="Ensembl"/>
        </authorList>
    </citation>
    <scope>IDENTIFICATION</scope>
</reference>
<keyword evidence="5 6" id="KW-0472">Membrane</keyword>
<dbReference type="InParanoid" id="A0A672I3K9"/>
<dbReference type="AlphaFoldDB" id="A0A672I3K9"/>
<keyword evidence="3 6" id="KW-0812">Transmembrane</keyword>
<keyword evidence="4 6" id="KW-1133">Transmembrane helix</keyword>
<name>A0A672I3K9_SALFA</name>
<dbReference type="OrthoDB" id="67317at2759"/>
<evidence type="ECO:0000256" key="4">
    <source>
        <dbReference type="ARBA" id="ARBA00022989"/>
    </source>
</evidence>
<dbReference type="Ensembl" id="ENSSFAT00005037569.1">
    <property type="protein sequence ID" value="ENSSFAP00005036211.1"/>
    <property type="gene ID" value="ENSSFAG00005018301.1"/>
</dbReference>
<evidence type="ECO:0000256" key="2">
    <source>
        <dbReference type="ARBA" id="ARBA00008458"/>
    </source>
</evidence>
<evidence type="ECO:0000313" key="8">
    <source>
        <dbReference type="Proteomes" id="UP000472267"/>
    </source>
</evidence>
<gene>
    <name evidence="7" type="primary">rnaseka</name>
</gene>
<protein>
    <submittedName>
        <fullName evidence="7">Ribonuclease kappa-A-like</fullName>
    </submittedName>
</protein>
<dbReference type="GO" id="GO:0016020">
    <property type="term" value="C:membrane"/>
    <property type="evidence" value="ECO:0007669"/>
    <property type="project" value="UniProtKB-SubCell"/>
</dbReference>
<dbReference type="InterPro" id="IPR056552">
    <property type="entry name" value="Ribonucl_Kappa"/>
</dbReference>